<dbReference type="Proteomes" id="UP000030764">
    <property type="component" value="Unassembled WGS sequence"/>
</dbReference>
<evidence type="ECO:0000313" key="1">
    <source>
        <dbReference type="EMBL" id="KFD56415.1"/>
    </source>
</evidence>
<accession>A0A085MGR9</accession>
<evidence type="ECO:0000313" key="3">
    <source>
        <dbReference type="Proteomes" id="UP000030764"/>
    </source>
</evidence>
<organism evidence="1 3">
    <name type="scientific">Trichuris suis</name>
    <name type="common">pig whipworm</name>
    <dbReference type="NCBI Taxonomy" id="68888"/>
    <lineage>
        <taxon>Eukaryota</taxon>
        <taxon>Metazoa</taxon>
        <taxon>Ecdysozoa</taxon>
        <taxon>Nematoda</taxon>
        <taxon>Enoplea</taxon>
        <taxon>Dorylaimia</taxon>
        <taxon>Trichinellida</taxon>
        <taxon>Trichuridae</taxon>
        <taxon>Trichuris</taxon>
    </lineage>
</organism>
<dbReference type="AlphaFoldDB" id="A0A085MGR9"/>
<keyword evidence="3" id="KW-1185">Reference proteome</keyword>
<name>A0A085MGR9_9BILA</name>
<dbReference type="EMBL" id="KL363193">
    <property type="protein sequence ID" value="KFD56415.1"/>
    <property type="molecule type" value="Genomic_DNA"/>
</dbReference>
<protein>
    <submittedName>
        <fullName evidence="1">Uncharacterized protein</fullName>
    </submittedName>
</protein>
<sequence>MQSRPSNGRQSINLVRAWSRLTPLETPLNPDQLMNISRHPITLETEDCALSPSVDLTMQSCCLGLSRSYSSEHTMLRAGFRGSTPSRVVRGGSKRQIRLPRTHSPFPDNLQLMVAHHSFASERIDLLKPAAAAEGDVEQRHTAFGSSPPPAAESAQCILRNMVFSIFHLLLSVALRMSHTKASKCDLNDPSQIFYQLHGLTSEVGHIKFYDRARHCAMVPDKFTGLPEDAVYVPIAAW</sequence>
<gene>
    <name evidence="1" type="ORF">M513_02519</name>
    <name evidence="2" type="ORF">M514_02519</name>
</gene>
<dbReference type="Proteomes" id="UP000030758">
    <property type="component" value="Unassembled WGS sequence"/>
</dbReference>
<reference evidence="1 3" key="1">
    <citation type="journal article" date="2014" name="Nat. Genet.">
        <title>Genome and transcriptome of the porcine whipworm Trichuris suis.</title>
        <authorList>
            <person name="Jex A.R."/>
            <person name="Nejsum P."/>
            <person name="Schwarz E.M."/>
            <person name="Hu L."/>
            <person name="Young N.D."/>
            <person name="Hall R.S."/>
            <person name="Korhonen P.K."/>
            <person name="Liao S."/>
            <person name="Thamsborg S."/>
            <person name="Xia J."/>
            <person name="Xu P."/>
            <person name="Wang S."/>
            <person name="Scheerlinck J.P."/>
            <person name="Hofmann A."/>
            <person name="Sternberg P.W."/>
            <person name="Wang J."/>
            <person name="Gasser R.B."/>
        </authorList>
    </citation>
    <scope>NUCLEOTIDE SEQUENCE [LARGE SCALE GENOMIC DNA]</scope>
    <source>
        <strain evidence="2">DCEP-RM93F</strain>
        <strain evidence="1">DCEP-RM93M</strain>
    </source>
</reference>
<proteinExistence type="predicted"/>
<evidence type="ECO:0000313" key="2">
    <source>
        <dbReference type="EMBL" id="KFD70943.1"/>
    </source>
</evidence>
<dbReference type="EMBL" id="KL367484">
    <property type="protein sequence ID" value="KFD70943.1"/>
    <property type="molecule type" value="Genomic_DNA"/>
</dbReference>